<proteinExistence type="predicted"/>
<dbReference type="FunCoup" id="A0A4S2N6Z2">
    <property type="interactions" value="26"/>
</dbReference>
<dbReference type="PANTHER" id="PTHR42912">
    <property type="entry name" value="METHYLTRANSFERASE"/>
    <property type="match status" value="1"/>
</dbReference>
<dbReference type="GO" id="GO:0032259">
    <property type="term" value="P:methylation"/>
    <property type="evidence" value="ECO:0007669"/>
    <property type="project" value="UniProtKB-KW"/>
</dbReference>
<dbReference type="PANTHER" id="PTHR42912:SF83">
    <property type="entry name" value="METHYLTRANSFERASE TYPE 11 DOMAIN-CONTAINING PROTEIN"/>
    <property type="match status" value="1"/>
</dbReference>
<keyword evidence="2" id="KW-1185">Reference proteome</keyword>
<dbReference type="EMBL" id="ML220112">
    <property type="protein sequence ID" value="TGZ85109.1"/>
    <property type="molecule type" value="Genomic_DNA"/>
</dbReference>
<dbReference type="CDD" id="cd02440">
    <property type="entry name" value="AdoMet_MTases"/>
    <property type="match status" value="1"/>
</dbReference>
<dbReference type="Pfam" id="PF13489">
    <property type="entry name" value="Methyltransf_23"/>
    <property type="match status" value="1"/>
</dbReference>
<dbReference type="Gene3D" id="3.40.50.150">
    <property type="entry name" value="Vaccinia Virus protein VP39"/>
    <property type="match status" value="1"/>
</dbReference>
<reference evidence="1 2" key="1">
    <citation type="submission" date="2019-04" db="EMBL/GenBank/DDBJ databases">
        <title>Comparative genomics and transcriptomics to analyze fruiting body development in filamentous ascomycetes.</title>
        <authorList>
            <consortium name="DOE Joint Genome Institute"/>
            <person name="Lutkenhaus R."/>
            <person name="Traeger S."/>
            <person name="Breuer J."/>
            <person name="Kuo A."/>
            <person name="Lipzen A."/>
            <person name="Pangilinan J."/>
            <person name="Dilworth D."/>
            <person name="Sandor L."/>
            <person name="Poggeler S."/>
            <person name="Barry K."/>
            <person name="Grigoriev I.V."/>
            <person name="Nowrousian M."/>
        </authorList>
    </citation>
    <scope>NUCLEOTIDE SEQUENCE [LARGE SCALE GENOMIC DNA]</scope>
    <source>
        <strain evidence="1 2">CBS 389.68</strain>
    </source>
</reference>
<dbReference type="AlphaFoldDB" id="A0A4S2N6Z2"/>
<organism evidence="1 2">
    <name type="scientific">Ascodesmis nigricans</name>
    <dbReference type="NCBI Taxonomy" id="341454"/>
    <lineage>
        <taxon>Eukaryota</taxon>
        <taxon>Fungi</taxon>
        <taxon>Dikarya</taxon>
        <taxon>Ascomycota</taxon>
        <taxon>Pezizomycotina</taxon>
        <taxon>Pezizomycetes</taxon>
        <taxon>Pezizales</taxon>
        <taxon>Ascodesmidaceae</taxon>
        <taxon>Ascodesmis</taxon>
    </lineage>
</organism>
<dbReference type="SUPFAM" id="SSF53335">
    <property type="entry name" value="S-adenosyl-L-methionine-dependent methyltransferases"/>
    <property type="match status" value="1"/>
</dbReference>
<accession>A0A4S2N6Z2</accession>
<sequence length="260" mass="29498">MPLYVSGVGFYCLIVYGAYVYITNNSEAPVLSKPLNEQKDTSHVYDEIAPTYDSGISTSEFWMGLPLLRRWMVKKATGDVLESSAGTGRNMKYYNVGKLRSITFVDTSSPMLEVAKQSFKEHHQEKWLQARARFVIQDAAAPMRTPSGNKFDTVIQSMGICSHRSPVQLLRSLGDACKPEGTIILLEHGRSHYDWLNRILDRYADKHADTWGCWWNRDIEGIVGQSGLKVSKVKRYHLGTTYWIEAQPPSSGEKRIEEVE</sequence>
<dbReference type="STRING" id="341454.A0A4S2N6Z2"/>
<dbReference type="InParanoid" id="A0A4S2N6Z2"/>
<dbReference type="GO" id="GO:0008168">
    <property type="term" value="F:methyltransferase activity"/>
    <property type="evidence" value="ECO:0007669"/>
    <property type="project" value="UniProtKB-KW"/>
</dbReference>
<protein>
    <submittedName>
        <fullName evidence="1">S-adenosyl-L-methionine-dependent methyltransferase</fullName>
    </submittedName>
</protein>
<dbReference type="Proteomes" id="UP000298138">
    <property type="component" value="Unassembled WGS sequence"/>
</dbReference>
<keyword evidence="1" id="KW-0808">Transferase</keyword>
<evidence type="ECO:0000313" key="2">
    <source>
        <dbReference type="Proteomes" id="UP000298138"/>
    </source>
</evidence>
<keyword evidence="1" id="KW-0489">Methyltransferase</keyword>
<dbReference type="InterPro" id="IPR029063">
    <property type="entry name" value="SAM-dependent_MTases_sf"/>
</dbReference>
<gene>
    <name evidence="1" type="ORF">EX30DRAFT_337518</name>
</gene>
<name>A0A4S2N6Z2_9PEZI</name>
<dbReference type="OrthoDB" id="416496at2759"/>
<evidence type="ECO:0000313" key="1">
    <source>
        <dbReference type="EMBL" id="TGZ85109.1"/>
    </source>
</evidence>
<dbReference type="InterPro" id="IPR050508">
    <property type="entry name" value="Methyltransf_Superfamily"/>
</dbReference>